<name>A0ABW7FFF2_9BURK</name>
<protein>
    <recommendedName>
        <fullName evidence="4">DUF4136 domain-containing protein</fullName>
    </recommendedName>
</protein>
<comment type="caution">
    <text evidence="2">The sequence shown here is derived from an EMBL/GenBank/DDBJ whole genome shotgun (WGS) entry which is preliminary data.</text>
</comment>
<evidence type="ECO:0000313" key="3">
    <source>
        <dbReference type="Proteomes" id="UP001606301"/>
    </source>
</evidence>
<organism evidence="2 3">
    <name type="scientific">Pelomonas margarita</name>
    <dbReference type="NCBI Taxonomy" id="3299031"/>
    <lineage>
        <taxon>Bacteria</taxon>
        <taxon>Pseudomonadati</taxon>
        <taxon>Pseudomonadota</taxon>
        <taxon>Betaproteobacteria</taxon>
        <taxon>Burkholderiales</taxon>
        <taxon>Sphaerotilaceae</taxon>
        <taxon>Roseateles</taxon>
    </lineage>
</organism>
<sequence>MKIKLAIAGLAACTVLSLTGCASGYQQFYRPVPGATAEEISAQRAAPPTGAPLVERASSRVPPESIVDAYARRGYVLIGSSSFNSGNAERDEAAIEQARKVGADLVVLIDPKYTGTVTGSVPITTPTTTTSYTTGSATAYGRGGAVTAIGNSTTTTYGTQTNYVPFAVHRSDYSAGFFIKRR</sequence>
<keyword evidence="1" id="KW-0732">Signal</keyword>
<dbReference type="EMBL" id="JBIGHW010000003">
    <property type="protein sequence ID" value="MFG6440451.1"/>
    <property type="molecule type" value="Genomic_DNA"/>
</dbReference>
<feature type="chain" id="PRO_5046598705" description="DUF4136 domain-containing protein" evidence="1">
    <location>
        <begin position="23"/>
        <end position="182"/>
    </location>
</feature>
<evidence type="ECO:0000256" key="1">
    <source>
        <dbReference type="SAM" id="SignalP"/>
    </source>
</evidence>
<accession>A0ABW7FFF2</accession>
<feature type="signal peptide" evidence="1">
    <location>
        <begin position="1"/>
        <end position="22"/>
    </location>
</feature>
<dbReference type="Proteomes" id="UP001606301">
    <property type="component" value="Unassembled WGS sequence"/>
</dbReference>
<reference evidence="2 3" key="1">
    <citation type="submission" date="2024-08" db="EMBL/GenBank/DDBJ databases">
        <authorList>
            <person name="Lu H."/>
        </authorList>
    </citation>
    <scope>NUCLEOTIDE SEQUENCE [LARGE SCALE GENOMIC DNA]</scope>
    <source>
        <strain evidence="2 3">LKC17W</strain>
    </source>
</reference>
<dbReference type="RefSeq" id="WP_394396563.1">
    <property type="nucleotide sequence ID" value="NZ_JBIGHW010000003.1"/>
</dbReference>
<evidence type="ECO:0008006" key="4">
    <source>
        <dbReference type="Google" id="ProtNLM"/>
    </source>
</evidence>
<evidence type="ECO:0000313" key="2">
    <source>
        <dbReference type="EMBL" id="MFG6440451.1"/>
    </source>
</evidence>
<proteinExistence type="predicted"/>
<keyword evidence="3" id="KW-1185">Reference proteome</keyword>
<gene>
    <name evidence="2" type="ORF">ACG0Z3_07115</name>
</gene>
<dbReference type="PROSITE" id="PS51257">
    <property type="entry name" value="PROKAR_LIPOPROTEIN"/>
    <property type="match status" value="1"/>
</dbReference>